<evidence type="ECO:0000313" key="2">
    <source>
        <dbReference type="Proteomes" id="UP000324222"/>
    </source>
</evidence>
<comment type="caution">
    <text evidence="1">The sequence shown here is derived from an EMBL/GenBank/DDBJ whole genome shotgun (WGS) entry which is preliminary data.</text>
</comment>
<dbReference type="AlphaFoldDB" id="A0A5B7FCY5"/>
<keyword evidence="2" id="KW-1185">Reference proteome</keyword>
<proteinExistence type="predicted"/>
<organism evidence="1 2">
    <name type="scientific">Portunus trituberculatus</name>
    <name type="common">Swimming crab</name>
    <name type="synonym">Neptunus trituberculatus</name>
    <dbReference type="NCBI Taxonomy" id="210409"/>
    <lineage>
        <taxon>Eukaryota</taxon>
        <taxon>Metazoa</taxon>
        <taxon>Ecdysozoa</taxon>
        <taxon>Arthropoda</taxon>
        <taxon>Crustacea</taxon>
        <taxon>Multicrustacea</taxon>
        <taxon>Malacostraca</taxon>
        <taxon>Eumalacostraca</taxon>
        <taxon>Eucarida</taxon>
        <taxon>Decapoda</taxon>
        <taxon>Pleocyemata</taxon>
        <taxon>Brachyura</taxon>
        <taxon>Eubrachyura</taxon>
        <taxon>Portunoidea</taxon>
        <taxon>Portunidae</taxon>
        <taxon>Portuninae</taxon>
        <taxon>Portunus</taxon>
    </lineage>
</organism>
<protein>
    <submittedName>
        <fullName evidence="1">Uncharacterized protein</fullName>
    </submittedName>
</protein>
<accession>A0A5B7FCY5</accession>
<gene>
    <name evidence="1" type="ORF">E2C01_036613</name>
</gene>
<evidence type="ECO:0000313" key="1">
    <source>
        <dbReference type="EMBL" id="MPC42978.1"/>
    </source>
</evidence>
<dbReference type="EMBL" id="VSRR010005636">
    <property type="protein sequence ID" value="MPC42978.1"/>
    <property type="molecule type" value="Genomic_DNA"/>
</dbReference>
<name>A0A5B7FCY5_PORTR</name>
<reference evidence="1 2" key="1">
    <citation type="submission" date="2019-05" db="EMBL/GenBank/DDBJ databases">
        <title>Another draft genome of Portunus trituberculatus and its Hox gene families provides insights of decapod evolution.</title>
        <authorList>
            <person name="Jeong J.-H."/>
            <person name="Song I."/>
            <person name="Kim S."/>
            <person name="Choi T."/>
            <person name="Kim D."/>
            <person name="Ryu S."/>
            <person name="Kim W."/>
        </authorList>
    </citation>
    <scope>NUCLEOTIDE SEQUENCE [LARGE SCALE GENOMIC DNA]</scope>
    <source>
        <tissue evidence="1">Muscle</tissue>
    </source>
</reference>
<dbReference type="Proteomes" id="UP000324222">
    <property type="component" value="Unassembled WGS sequence"/>
</dbReference>
<sequence length="83" mass="9122">MSWTTKLYNGSSALTKNAQVGSKDTLSQDGTRKRFVWVEAKCYSSRRQISYVVGLRRDGVFEGSGISRVNQAPVSLCGMVTEA</sequence>